<dbReference type="PROSITE" id="PS00086">
    <property type="entry name" value="CYTOCHROME_P450"/>
    <property type="match status" value="1"/>
</dbReference>
<dbReference type="InterPro" id="IPR036396">
    <property type="entry name" value="Cyt_P450_sf"/>
</dbReference>
<evidence type="ECO:0000256" key="2">
    <source>
        <dbReference type="RuleBase" id="RU000461"/>
    </source>
</evidence>
<comment type="caution">
    <text evidence="3">The sequence shown here is derived from an EMBL/GenBank/DDBJ whole genome shotgun (WGS) entry which is preliminary data.</text>
</comment>
<keyword evidence="2" id="KW-0349">Heme</keyword>
<protein>
    <submittedName>
        <fullName evidence="3">Cytochrome P450</fullName>
    </submittedName>
</protein>
<dbReference type="RefSeq" id="WP_381840540.1">
    <property type="nucleotide sequence ID" value="NZ_JBHTCF010000031.1"/>
</dbReference>
<dbReference type="Pfam" id="PF00067">
    <property type="entry name" value="p450"/>
    <property type="match status" value="1"/>
</dbReference>
<dbReference type="InterPro" id="IPR001128">
    <property type="entry name" value="Cyt_P450"/>
</dbReference>
<dbReference type="EMBL" id="JBHTCF010000031">
    <property type="protein sequence ID" value="MFC7310293.1"/>
    <property type="molecule type" value="Genomic_DNA"/>
</dbReference>
<dbReference type="SUPFAM" id="SSF48264">
    <property type="entry name" value="Cytochrome P450"/>
    <property type="match status" value="1"/>
</dbReference>
<keyword evidence="2" id="KW-0479">Metal-binding</keyword>
<sequence>MDTTTVPISISVKDIDRLDPPPAYTPLTGPSDGGLARITLPSGHAAVHLTRYADVHQVLTDPTFGRTEINVEGGPGFLPAPLAPELLIALDPPHHARMRGFVSGDYSSTSVERLRPILDQVIDERFAALRAQESPDLFRTVLDLVPATVNCRFLGVPTSDLDRFRPFGRTVQKGNADELPTIIEHFYKLYDYVMDLVTGARPTEADGLVARFVSGRDRAEPPLTDAELAGLLLPSLVAGDQNTLSVLTKAVYTLLCAPALWQRLVDDPAIAPRLVEELIRLIPLGTTSTFPRVATRDLKTSGGVLHEGDIVYADTFAANRDPEVYTDPEIIDPDRSGKRHLQFGYGIHHCMGSALARMEITTLLTRLAREFPTLTLDADPGTLPWDEGILLRRPTSLPVRW</sequence>
<gene>
    <name evidence="3" type="ORF">ACFQVC_39540</name>
</gene>
<dbReference type="PRINTS" id="PR00359">
    <property type="entry name" value="BP450"/>
</dbReference>
<accession>A0ABW2JXQ8</accession>
<keyword evidence="4" id="KW-1185">Reference proteome</keyword>
<keyword evidence="2" id="KW-0503">Monooxygenase</keyword>
<proteinExistence type="inferred from homology"/>
<dbReference type="InterPro" id="IPR017972">
    <property type="entry name" value="Cyt_P450_CS"/>
</dbReference>
<dbReference type="PANTHER" id="PTHR46696:SF1">
    <property type="entry name" value="CYTOCHROME P450 YJIB-RELATED"/>
    <property type="match status" value="1"/>
</dbReference>
<evidence type="ECO:0000313" key="4">
    <source>
        <dbReference type="Proteomes" id="UP001596523"/>
    </source>
</evidence>
<evidence type="ECO:0000256" key="1">
    <source>
        <dbReference type="ARBA" id="ARBA00010617"/>
    </source>
</evidence>
<keyword evidence="2" id="KW-0560">Oxidoreductase</keyword>
<organism evidence="3 4">
    <name type="scientific">Streptomyces monticola</name>
    <dbReference type="NCBI Taxonomy" id="2666263"/>
    <lineage>
        <taxon>Bacteria</taxon>
        <taxon>Bacillati</taxon>
        <taxon>Actinomycetota</taxon>
        <taxon>Actinomycetes</taxon>
        <taxon>Kitasatosporales</taxon>
        <taxon>Streptomycetaceae</taxon>
        <taxon>Streptomyces</taxon>
    </lineage>
</organism>
<name>A0ABW2JXQ8_9ACTN</name>
<evidence type="ECO:0000313" key="3">
    <source>
        <dbReference type="EMBL" id="MFC7310293.1"/>
    </source>
</evidence>
<dbReference type="PANTHER" id="PTHR46696">
    <property type="entry name" value="P450, PUTATIVE (EUROFUNG)-RELATED"/>
    <property type="match status" value="1"/>
</dbReference>
<dbReference type="InterPro" id="IPR002397">
    <property type="entry name" value="Cyt_P450_B"/>
</dbReference>
<dbReference type="PRINTS" id="PR00385">
    <property type="entry name" value="P450"/>
</dbReference>
<keyword evidence="2" id="KW-0408">Iron</keyword>
<dbReference type="Proteomes" id="UP001596523">
    <property type="component" value="Unassembled WGS sequence"/>
</dbReference>
<reference evidence="4" key="1">
    <citation type="journal article" date="2019" name="Int. J. Syst. Evol. Microbiol.">
        <title>The Global Catalogue of Microorganisms (GCM) 10K type strain sequencing project: providing services to taxonomists for standard genome sequencing and annotation.</title>
        <authorList>
            <consortium name="The Broad Institute Genomics Platform"/>
            <consortium name="The Broad Institute Genome Sequencing Center for Infectious Disease"/>
            <person name="Wu L."/>
            <person name="Ma J."/>
        </authorList>
    </citation>
    <scope>NUCLEOTIDE SEQUENCE [LARGE SCALE GENOMIC DNA]</scope>
    <source>
        <strain evidence="4">SYNS20</strain>
    </source>
</reference>
<dbReference type="Gene3D" id="1.10.630.10">
    <property type="entry name" value="Cytochrome P450"/>
    <property type="match status" value="1"/>
</dbReference>
<comment type="similarity">
    <text evidence="1 2">Belongs to the cytochrome P450 family.</text>
</comment>